<gene>
    <name evidence="2" type="ORF">GCM10023320_81790</name>
</gene>
<dbReference type="EMBL" id="BAABJO010000057">
    <property type="protein sequence ID" value="GAA5142005.1"/>
    <property type="molecule type" value="Genomic_DNA"/>
</dbReference>
<dbReference type="SUPFAM" id="SSF89796">
    <property type="entry name" value="CoA-transferase family III (CaiB/BaiF)"/>
    <property type="match status" value="1"/>
</dbReference>
<dbReference type="Proteomes" id="UP001500804">
    <property type="component" value="Unassembled WGS sequence"/>
</dbReference>
<comment type="caution">
    <text evidence="2">The sequence shown here is derived from an EMBL/GenBank/DDBJ whole genome shotgun (WGS) entry which is preliminary data.</text>
</comment>
<dbReference type="InterPro" id="IPR044855">
    <property type="entry name" value="CoA-Trfase_III_dom3_sf"/>
</dbReference>
<keyword evidence="1 2" id="KW-0808">Transferase</keyword>
<sequence length="390" mass="40627">MTGLPLDGITVVGLEQAVAAPFATRQLADLGARVIKIERPDGGDFARGYDTVVGGESSAFVWLNRGKESVQLDLADGEGLATLHRLLARADVLVANLAPAALERRGLTPTALAPRHPHLITCLVSGYPPGGPSERKKAYDALVQAEAGLMSLTGHPAAPAKVGISIADIAAGCYAYSGVLAALRHRDRTGEALPVRVSLFGALTEWMAYPLYYTAHSGAAPVPMGTAHPTIAPYGAVTAGDGRSVMIAVQNEREWARLATDVLDEPGLATDPRFASNSQRVAHRGDLDAALTAACARLPADVLVERLDAAGIAWSRLTELADLEHHPELAPAARWLRTPTQAGEVRTLRPPGAPGDRVAAGGAVPALGAHTAAVLAELAEGLAEGLEEEQ</sequence>
<dbReference type="PANTHER" id="PTHR48207">
    <property type="entry name" value="SUCCINATE--HYDROXYMETHYLGLUTARATE COA-TRANSFERASE"/>
    <property type="match status" value="1"/>
</dbReference>
<dbReference type="RefSeq" id="WP_345613230.1">
    <property type="nucleotide sequence ID" value="NZ_BAABJO010000057.1"/>
</dbReference>
<evidence type="ECO:0000313" key="2">
    <source>
        <dbReference type="EMBL" id="GAA5142005.1"/>
    </source>
</evidence>
<name>A0ABP9PAQ3_9PSEU</name>
<dbReference type="InterPro" id="IPR050483">
    <property type="entry name" value="CoA-transferase_III_domain"/>
</dbReference>
<keyword evidence="3" id="KW-1185">Reference proteome</keyword>
<dbReference type="InterPro" id="IPR023606">
    <property type="entry name" value="CoA-Trfase_III_dom_1_sf"/>
</dbReference>
<protein>
    <submittedName>
        <fullName evidence="2">CoA transferase</fullName>
    </submittedName>
</protein>
<dbReference type="Gene3D" id="3.40.50.10540">
    <property type="entry name" value="Crotonobetainyl-coa:carnitine coa-transferase, domain 1"/>
    <property type="match status" value="1"/>
</dbReference>
<organism evidence="2 3">
    <name type="scientific">Pseudonocardia adelaidensis</name>
    <dbReference type="NCBI Taxonomy" id="648754"/>
    <lineage>
        <taxon>Bacteria</taxon>
        <taxon>Bacillati</taxon>
        <taxon>Actinomycetota</taxon>
        <taxon>Actinomycetes</taxon>
        <taxon>Pseudonocardiales</taxon>
        <taxon>Pseudonocardiaceae</taxon>
        <taxon>Pseudonocardia</taxon>
    </lineage>
</organism>
<dbReference type="Gene3D" id="3.30.1540.10">
    <property type="entry name" value="formyl-coa transferase, domain 3"/>
    <property type="match status" value="1"/>
</dbReference>
<dbReference type="InterPro" id="IPR003673">
    <property type="entry name" value="CoA-Trfase_fam_III"/>
</dbReference>
<dbReference type="Pfam" id="PF02515">
    <property type="entry name" value="CoA_transf_3"/>
    <property type="match status" value="1"/>
</dbReference>
<evidence type="ECO:0000256" key="1">
    <source>
        <dbReference type="ARBA" id="ARBA00022679"/>
    </source>
</evidence>
<accession>A0ABP9PAQ3</accession>
<dbReference type="GO" id="GO:0016740">
    <property type="term" value="F:transferase activity"/>
    <property type="evidence" value="ECO:0007669"/>
    <property type="project" value="UniProtKB-KW"/>
</dbReference>
<reference evidence="3" key="1">
    <citation type="journal article" date="2019" name="Int. J. Syst. Evol. Microbiol.">
        <title>The Global Catalogue of Microorganisms (GCM) 10K type strain sequencing project: providing services to taxonomists for standard genome sequencing and annotation.</title>
        <authorList>
            <consortium name="The Broad Institute Genomics Platform"/>
            <consortium name="The Broad Institute Genome Sequencing Center for Infectious Disease"/>
            <person name="Wu L."/>
            <person name="Ma J."/>
        </authorList>
    </citation>
    <scope>NUCLEOTIDE SEQUENCE [LARGE SCALE GENOMIC DNA]</scope>
    <source>
        <strain evidence="3">JCM 18302</strain>
    </source>
</reference>
<evidence type="ECO:0000313" key="3">
    <source>
        <dbReference type="Proteomes" id="UP001500804"/>
    </source>
</evidence>
<dbReference type="PANTHER" id="PTHR48207:SF3">
    <property type="entry name" value="SUCCINATE--HYDROXYMETHYLGLUTARATE COA-TRANSFERASE"/>
    <property type="match status" value="1"/>
</dbReference>
<proteinExistence type="predicted"/>